<dbReference type="GO" id="GO:0004536">
    <property type="term" value="F:DNA nuclease activity"/>
    <property type="evidence" value="ECO:0007669"/>
    <property type="project" value="InterPro"/>
</dbReference>
<protein>
    <submittedName>
        <fullName evidence="4">TatD family hydrolase</fullName>
    </submittedName>
</protein>
<dbReference type="InterPro" id="IPR018228">
    <property type="entry name" value="DNase_TatD-rel_CS"/>
</dbReference>
<dbReference type="PANTHER" id="PTHR46124:SF2">
    <property type="entry name" value="D-AMINOACYL-TRNA DEACYLASE"/>
    <property type="match status" value="1"/>
</dbReference>
<reference evidence="4" key="1">
    <citation type="submission" date="2022-07" db="EMBL/GenBank/DDBJ databases">
        <title>Enhanced cultured diversity of the mouse gut microbiota enables custom-made synthetic communities.</title>
        <authorList>
            <person name="Afrizal A."/>
        </authorList>
    </citation>
    <scope>NUCLEOTIDE SEQUENCE</scope>
    <source>
        <strain evidence="4">DSM 28593</strain>
    </source>
</reference>
<dbReference type="AlphaFoldDB" id="A0AAE3L093"/>
<proteinExistence type="predicted"/>
<organism evidence="4 5">
    <name type="scientific">Irregularibacter muris</name>
    <dbReference type="NCBI Taxonomy" id="1796619"/>
    <lineage>
        <taxon>Bacteria</taxon>
        <taxon>Bacillati</taxon>
        <taxon>Bacillota</taxon>
        <taxon>Clostridia</taxon>
        <taxon>Eubacteriales</taxon>
        <taxon>Eubacteriaceae</taxon>
        <taxon>Irregularibacter</taxon>
    </lineage>
</organism>
<dbReference type="PROSITE" id="PS01091">
    <property type="entry name" value="TATD_3"/>
    <property type="match status" value="1"/>
</dbReference>
<dbReference type="SUPFAM" id="SSF51556">
    <property type="entry name" value="Metallo-dependent hydrolases"/>
    <property type="match status" value="1"/>
</dbReference>
<evidence type="ECO:0000313" key="4">
    <source>
        <dbReference type="EMBL" id="MCR1899522.1"/>
    </source>
</evidence>
<dbReference type="PIRSF" id="PIRSF005902">
    <property type="entry name" value="DNase_TatD"/>
    <property type="match status" value="1"/>
</dbReference>
<dbReference type="PANTHER" id="PTHR46124">
    <property type="entry name" value="D-AMINOACYL-TRNA DEACYLASE"/>
    <property type="match status" value="1"/>
</dbReference>
<dbReference type="EMBL" id="JANKAS010000010">
    <property type="protein sequence ID" value="MCR1899522.1"/>
    <property type="molecule type" value="Genomic_DNA"/>
</dbReference>
<feature type="binding site" evidence="3">
    <location>
        <position position="92"/>
    </location>
    <ligand>
        <name>a divalent metal cation</name>
        <dbReference type="ChEBI" id="CHEBI:60240"/>
        <label>1</label>
    </ligand>
</feature>
<comment type="caution">
    <text evidence="4">The sequence shown here is derived from an EMBL/GenBank/DDBJ whole genome shotgun (WGS) entry which is preliminary data.</text>
</comment>
<dbReference type="InterPro" id="IPR001130">
    <property type="entry name" value="TatD-like"/>
</dbReference>
<dbReference type="FunFam" id="3.20.20.140:FF:000005">
    <property type="entry name" value="TatD family hydrolase"/>
    <property type="match status" value="1"/>
</dbReference>
<feature type="binding site" evidence="3">
    <location>
        <position position="6"/>
    </location>
    <ligand>
        <name>a divalent metal cation</name>
        <dbReference type="ChEBI" id="CHEBI:60240"/>
        <label>1</label>
    </ligand>
</feature>
<dbReference type="InterPro" id="IPR032466">
    <property type="entry name" value="Metal_Hydrolase"/>
</dbReference>
<keyword evidence="5" id="KW-1185">Reference proteome</keyword>
<keyword evidence="2 4" id="KW-0378">Hydrolase</keyword>
<evidence type="ECO:0000256" key="1">
    <source>
        <dbReference type="ARBA" id="ARBA00022723"/>
    </source>
</evidence>
<dbReference type="NCBIfam" id="TIGR00010">
    <property type="entry name" value="YchF/TatD family DNA exonuclease"/>
    <property type="match status" value="1"/>
</dbReference>
<evidence type="ECO:0000256" key="2">
    <source>
        <dbReference type="ARBA" id="ARBA00022801"/>
    </source>
</evidence>
<dbReference type="PROSITE" id="PS01137">
    <property type="entry name" value="TATD_1"/>
    <property type="match status" value="1"/>
</dbReference>
<dbReference type="Proteomes" id="UP001205748">
    <property type="component" value="Unassembled WGS sequence"/>
</dbReference>
<dbReference type="RefSeq" id="WP_257531979.1">
    <property type="nucleotide sequence ID" value="NZ_JANKAS010000010.1"/>
</dbReference>
<dbReference type="PROSITE" id="PS01090">
    <property type="entry name" value="TATD_2"/>
    <property type="match status" value="1"/>
</dbReference>
<feature type="binding site" evidence="3">
    <location>
        <position position="128"/>
    </location>
    <ligand>
        <name>a divalent metal cation</name>
        <dbReference type="ChEBI" id="CHEBI:60240"/>
        <label>2</label>
    </ligand>
</feature>
<feature type="binding site" evidence="3">
    <location>
        <position position="153"/>
    </location>
    <ligand>
        <name>a divalent metal cation</name>
        <dbReference type="ChEBI" id="CHEBI:60240"/>
        <label>2</label>
    </ligand>
</feature>
<dbReference type="GO" id="GO:0016788">
    <property type="term" value="F:hydrolase activity, acting on ester bonds"/>
    <property type="evidence" value="ECO:0007669"/>
    <property type="project" value="InterPro"/>
</dbReference>
<dbReference type="CDD" id="cd01310">
    <property type="entry name" value="TatD_DNAse"/>
    <property type="match status" value="1"/>
</dbReference>
<dbReference type="GO" id="GO:0046872">
    <property type="term" value="F:metal ion binding"/>
    <property type="evidence" value="ECO:0007669"/>
    <property type="project" value="UniProtKB-KW"/>
</dbReference>
<feature type="binding site" evidence="3">
    <location>
        <position position="203"/>
    </location>
    <ligand>
        <name>a divalent metal cation</name>
        <dbReference type="ChEBI" id="CHEBI:60240"/>
        <label>1</label>
    </ligand>
</feature>
<dbReference type="Gene3D" id="3.20.20.140">
    <property type="entry name" value="Metal-dependent hydrolases"/>
    <property type="match status" value="1"/>
</dbReference>
<dbReference type="InterPro" id="IPR015991">
    <property type="entry name" value="TatD/YcfH-like"/>
</dbReference>
<feature type="binding site" evidence="3">
    <location>
        <position position="8"/>
    </location>
    <ligand>
        <name>a divalent metal cation</name>
        <dbReference type="ChEBI" id="CHEBI:60240"/>
        <label>1</label>
    </ligand>
</feature>
<gene>
    <name evidence="4" type="ORF">NSA47_11045</name>
</gene>
<evidence type="ECO:0000313" key="5">
    <source>
        <dbReference type="Proteomes" id="UP001205748"/>
    </source>
</evidence>
<dbReference type="GO" id="GO:0005829">
    <property type="term" value="C:cytosol"/>
    <property type="evidence" value="ECO:0007669"/>
    <property type="project" value="TreeGrafter"/>
</dbReference>
<name>A0AAE3L093_9FIRM</name>
<sequence>MYFDSHAHLNDERFHEDRKQLIQEAIQENISYILNPGADLPSSKEAVMLAEKHDFIYAAVGVHPHDAKTVEEDSYKQLEELARHPKVKAIGEIGLDYYYDNSPREVQKQVFQRQIKLASKLDLPIIIHNRDAHEDTYHILEQHFRKNNGGVMHSYSGSVEMAQQFIALGLYLSISGPVTFKNARKAVEVVEKVPLDKLLIETDSPYLTPLPFRGKKNHPALVKYVAQKIAEIKNITVEEVAQQTTRNAKELFRID</sequence>
<dbReference type="Pfam" id="PF01026">
    <property type="entry name" value="TatD_DNase"/>
    <property type="match status" value="1"/>
</dbReference>
<evidence type="ECO:0000256" key="3">
    <source>
        <dbReference type="PIRSR" id="PIRSR005902-1"/>
    </source>
</evidence>
<accession>A0AAE3L093</accession>
<keyword evidence="1 3" id="KW-0479">Metal-binding</keyword>